<evidence type="ECO:0000256" key="2">
    <source>
        <dbReference type="ARBA" id="ARBA00022692"/>
    </source>
</evidence>
<evidence type="ECO:0000256" key="1">
    <source>
        <dbReference type="ARBA" id="ARBA00004167"/>
    </source>
</evidence>
<protein>
    <submittedName>
        <fullName evidence="4">Glycosyl transferase family 2</fullName>
    </submittedName>
</protein>
<dbReference type="InterPro" id="IPR029044">
    <property type="entry name" value="Nucleotide-diphossugar_trans"/>
</dbReference>
<name>A0A2T0WGI0_9RHOB</name>
<evidence type="ECO:0000313" key="4">
    <source>
        <dbReference type="EMBL" id="PRY85796.1"/>
    </source>
</evidence>
<dbReference type="GO" id="GO:0005737">
    <property type="term" value="C:cytoplasm"/>
    <property type="evidence" value="ECO:0007669"/>
    <property type="project" value="TreeGrafter"/>
</dbReference>
<dbReference type="OrthoDB" id="1997677at2"/>
<keyword evidence="3" id="KW-1133">Transmembrane helix</keyword>
<keyword evidence="4" id="KW-0808">Transferase</keyword>
<dbReference type="RefSeq" id="WP_106267146.1">
    <property type="nucleotide sequence ID" value="NZ_PVTQ01000014.1"/>
</dbReference>
<proteinExistence type="predicted"/>
<dbReference type="EMBL" id="PVTQ01000014">
    <property type="protein sequence ID" value="PRY85796.1"/>
    <property type="molecule type" value="Genomic_DNA"/>
</dbReference>
<organism evidence="4 5">
    <name type="scientific">Donghicola tyrosinivorans</name>
    <dbReference type="NCBI Taxonomy" id="1652492"/>
    <lineage>
        <taxon>Bacteria</taxon>
        <taxon>Pseudomonadati</taxon>
        <taxon>Pseudomonadota</taxon>
        <taxon>Alphaproteobacteria</taxon>
        <taxon>Rhodobacterales</taxon>
        <taxon>Roseobacteraceae</taxon>
        <taxon>Donghicola</taxon>
    </lineage>
</organism>
<keyword evidence="2" id="KW-0812">Transmembrane</keyword>
<sequence length="352" mass="39485">MRILCVSTQKNEGPFLLEWIAHLLGAGVDDLLIYSNDCEDGSDRMLDLLADAGVLTHVRHSAVAGDSVQWQALKAAWKHPLRKRADWALVCDVDEFPVVKVGDHSLRALMDAMPVGTDAITLPWRLFGANGVMRLQDAPVTQQFNHANPPQAIWPAAATFFKTLFRLDGPFNQFGVHRPKQKAEEKAGLPSWVNGSGQALPEEFVRNGQRLSLFGMPPARELVEMNHYSLRSAESFLVKQDRGLPNRSDKALDLTYWVERNFNEVPAPEVQTMAPRTAEKLAILRAVPGVPVAHEHALAWHRQRFSDLLLTEDGHRLFGQLLVSRSSTTPPSEAAMQMARWYQRIHQRAVDE</sequence>
<dbReference type="SUPFAM" id="SSF53448">
    <property type="entry name" value="Nucleotide-diphospho-sugar transferases"/>
    <property type="match status" value="1"/>
</dbReference>
<dbReference type="Pfam" id="PF13704">
    <property type="entry name" value="Glyco_tranf_2_4"/>
    <property type="match status" value="1"/>
</dbReference>
<dbReference type="GO" id="GO:0016020">
    <property type="term" value="C:membrane"/>
    <property type="evidence" value="ECO:0007669"/>
    <property type="project" value="UniProtKB-SubCell"/>
</dbReference>
<gene>
    <name evidence="4" type="ORF">CLV74_11418</name>
</gene>
<comment type="subcellular location">
    <subcellularLocation>
        <location evidence="1">Membrane</location>
        <topology evidence="1">Single-pass membrane protein</topology>
    </subcellularLocation>
</comment>
<accession>A0A2T0WGI0</accession>
<dbReference type="PANTHER" id="PTHR21461">
    <property type="entry name" value="GLYCOSYLTRANSFERASE FAMILY 92 PROTEIN"/>
    <property type="match status" value="1"/>
</dbReference>
<evidence type="ECO:0000313" key="5">
    <source>
        <dbReference type="Proteomes" id="UP000238392"/>
    </source>
</evidence>
<evidence type="ECO:0000256" key="3">
    <source>
        <dbReference type="ARBA" id="ARBA00022989"/>
    </source>
</evidence>
<dbReference type="Proteomes" id="UP000238392">
    <property type="component" value="Unassembled WGS sequence"/>
</dbReference>
<dbReference type="AlphaFoldDB" id="A0A2T0WGI0"/>
<keyword evidence="3" id="KW-0472">Membrane</keyword>
<comment type="caution">
    <text evidence="4">The sequence shown here is derived from an EMBL/GenBank/DDBJ whole genome shotgun (WGS) entry which is preliminary data.</text>
</comment>
<reference evidence="4 5" key="1">
    <citation type="submission" date="2018-03" db="EMBL/GenBank/DDBJ databases">
        <title>Genomic Encyclopedia of Archaeal and Bacterial Type Strains, Phase II (KMG-II): from individual species to whole genera.</title>
        <authorList>
            <person name="Goeker M."/>
        </authorList>
    </citation>
    <scope>NUCLEOTIDE SEQUENCE [LARGE SCALE GENOMIC DNA]</scope>
    <source>
        <strain evidence="4 5">DSM 100212</strain>
    </source>
</reference>
<dbReference type="PANTHER" id="PTHR21461:SF69">
    <property type="entry name" value="GLYCOSYLTRANSFERASE FAMILY 92 PROTEIN"/>
    <property type="match status" value="1"/>
</dbReference>
<dbReference type="GO" id="GO:0016757">
    <property type="term" value="F:glycosyltransferase activity"/>
    <property type="evidence" value="ECO:0007669"/>
    <property type="project" value="TreeGrafter"/>
</dbReference>
<keyword evidence="5" id="KW-1185">Reference proteome</keyword>